<dbReference type="EMBL" id="MW042804">
    <property type="protein sequence ID" value="QOV07306.1"/>
    <property type="molecule type" value="Genomic_DNA"/>
</dbReference>
<evidence type="ECO:0000313" key="1">
    <source>
        <dbReference type="EMBL" id="QOV07306.1"/>
    </source>
</evidence>
<dbReference type="Proteomes" id="UP000594060">
    <property type="component" value="Segment"/>
</dbReference>
<reference evidence="1 2" key="1">
    <citation type="submission" date="2020-09" db="EMBL/GenBank/DDBJ databases">
        <title>The genomes of Klebsiella penumoniae phages isolated from sewage.</title>
        <authorList>
            <person name="Fang Q."/>
            <person name="Feng Y."/>
            <person name="Zong Z."/>
        </authorList>
    </citation>
    <scope>NUCLEOTIDE SEQUENCE [LARGE SCALE GENOMIC DNA]</scope>
    <source>
        <strain evidence="1 2">066042</strain>
    </source>
</reference>
<organism evidence="1 2">
    <name type="scientific">Klebsiella phage 066042</name>
    <dbReference type="NCBI Taxonomy" id="2777399"/>
    <lineage>
        <taxon>Viruses</taxon>
        <taxon>Duplodnaviria</taxon>
        <taxon>Heunggongvirae</taxon>
        <taxon>Uroviricota</taxon>
        <taxon>Caudoviricetes</taxon>
        <taxon>Autographivirales</taxon>
        <taxon>Autotranscriptaviridae</taxon>
        <taxon>Studiervirinae</taxon>
        <taxon>Przondovirus</taxon>
        <taxon>Przondovirus pv066042</taxon>
    </lineage>
</organism>
<accession>A0A7S6U418</accession>
<name>A0A7S6U418_9CAUD</name>
<keyword evidence="2" id="KW-1185">Reference proteome</keyword>
<sequence length="155" mass="16890">MAVSKAVSLLRRARPVRILTVSFSASTSPFSCPLRSARLSNAMISSLSCCVVLPLPPMMEISPLTRRSYAGIIRAMSKSLRSLTLKVDPSGKVTGRSLSNMLRASRNELFSIPTRPVMLSSMTLDAVKSSVWLIPYALSMACFWTTSGVTWSTDL</sequence>
<evidence type="ECO:0000313" key="2">
    <source>
        <dbReference type="Proteomes" id="UP000594060"/>
    </source>
</evidence>
<proteinExistence type="predicted"/>
<protein>
    <submittedName>
        <fullName evidence="1">Uncharacterized protein</fullName>
    </submittedName>
</protein>
<gene>
    <name evidence="1" type="ORF">DLINEEME_00240</name>
</gene>